<sequence length="180" mass="20238">MEVDVGLRALVGTEGADGFYQARHVQHDACPTMIVPALSVLVHDLMAHDVQAAVDELMRTDWSRLYTLPGTGDAGPLVGVPSPNDEEPLRGHIATENAYDREWAYLFGGHRLHVYLGVLPERGPKRWRSWACWSVHELPTLPLDEVLSVQKAGYSAQWRAADFRMYMDAVRERMKEVTAQ</sequence>
<organism evidence="1 2">
    <name type="scientific">Micromonospora endophytica</name>
    <dbReference type="NCBI Taxonomy" id="515350"/>
    <lineage>
        <taxon>Bacteria</taxon>
        <taxon>Bacillati</taxon>
        <taxon>Actinomycetota</taxon>
        <taxon>Actinomycetes</taxon>
        <taxon>Micromonosporales</taxon>
        <taxon>Micromonosporaceae</taxon>
        <taxon>Micromonospora</taxon>
    </lineage>
</organism>
<protein>
    <submittedName>
        <fullName evidence="1">Uncharacterized protein</fullName>
    </submittedName>
</protein>
<evidence type="ECO:0000313" key="2">
    <source>
        <dbReference type="Proteomes" id="UP000248627"/>
    </source>
</evidence>
<keyword evidence="2" id="KW-1185">Reference proteome</keyword>
<dbReference type="RefSeq" id="WP_146603440.1">
    <property type="nucleotide sequence ID" value="NZ_AP023358.1"/>
</dbReference>
<evidence type="ECO:0000313" key="1">
    <source>
        <dbReference type="EMBL" id="PZF99407.1"/>
    </source>
</evidence>
<proteinExistence type="predicted"/>
<comment type="caution">
    <text evidence="1">The sequence shown here is derived from an EMBL/GenBank/DDBJ whole genome shotgun (WGS) entry which is preliminary data.</text>
</comment>
<dbReference type="EMBL" id="POTX01000024">
    <property type="protein sequence ID" value="PZF99407.1"/>
    <property type="molecule type" value="Genomic_DNA"/>
</dbReference>
<dbReference type="AlphaFoldDB" id="A0A2W2DI40"/>
<accession>A0A2W2DI40</accession>
<gene>
    <name evidence="1" type="ORF">C1I93_05985</name>
</gene>
<dbReference type="OrthoDB" id="3355617at2"/>
<reference evidence="1 2" key="1">
    <citation type="submission" date="2018-01" db="EMBL/GenBank/DDBJ databases">
        <title>Draft genome sequence of Jishengella endophytica.</title>
        <authorList>
            <person name="Sahin N."/>
            <person name="Ay H."/>
            <person name="Saygin H."/>
        </authorList>
    </citation>
    <scope>NUCLEOTIDE SEQUENCE [LARGE SCALE GENOMIC DNA]</scope>
    <source>
        <strain evidence="1 2">DSM 45430</strain>
    </source>
</reference>
<dbReference type="Proteomes" id="UP000248627">
    <property type="component" value="Unassembled WGS sequence"/>
</dbReference>
<name>A0A2W2DI40_9ACTN</name>